<evidence type="ECO:0000259" key="8">
    <source>
        <dbReference type="Pfam" id="PF04042"/>
    </source>
</evidence>
<protein>
    <recommendedName>
        <fullName evidence="3 6">DNA polymerase alpha subunit B</fullName>
    </recommendedName>
</protein>
<dbReference type="GO" id="GO:0006270">
    <property type="term" value="P:DNA replication initiation"/>
    <property type="evidence" value="ECO:0007669"/>
    <property type="project" value="TreeGrafter"/>
</dbReference>
<dbReference type="InterPro" id="IPR013627">
    <property type="entry name" value="Pol_alpha_B_N"/>
</dbReference>
<comment type="subcellular location">
    <subcellularLocation>
        <location evidence="1 6">Nucleus</location>
    </subcellularLocation>
</comment>
<feature type="compositionally biased region" description="Polar residues" evidence="7">
    <location>
        <begin position="135"/>
        <end position="153"/>
    </location>
</feature>
<dbReference type="InterPro" id="IPR043034">
    <property type="entry name" value="DNA_pol_alpha_B_N_sf"/>
</dbReference>
<dbReference type="EMBL" id="FZQP02007063">
    <property type="protein sequence ID" value="VVD06040.1"/>
    <property type="molecule type" value="Genomic_DNA"/>
</dbReference>
<feature type="domain" description="DNA polymerase alpha subunit B OB" evidence="10">
    <location>
        <begin position="209"/>
        <end position="308"/>
    </location>
</feature>
<sequence>MATEDLVTEQFQFLGIEVQNEVLRKCVTLCDTYNVDPETLVEQWMAFSLTHLNGAPPSIEYLEKLEKREFSKVISSKTHSDETYSSTGASLAVYRAPDSAQPDNDVLSNYMTTPKRVTVEIEHTTIQDNFHPETYSPNVDPSTKYASRSNQGSVVHSYGSDDLLQIFGKHNEVNLMEPNIVQVPNDDGELFTKAMFGFELLHEKASIYESHIRFVSQCIMKKNGIAETRSVREKTQNEVYVSGRIECDAEARLNAKCVVLQGTWEESLSQCVPLDLDSLKQYTLFPGQVVVVRGVNPRGDRFIAHQVYCDGSRPIPDPKDDMMNTLEGTLSMVIAAGPYTTSNNLSYEPLKDFISYINTHKPHAVLMTGPFLDCEHVKVKEHTMASTFKTFFEKLIDRLGDMCNTSPHTKVYIVSSSRDAFHNNIYPTCPYSVRKKHPNIKFVPDPSTLNINGCYITTTSTDVLMRLSQEEITFGMGGDKLSRLSGHLLSQQSLHPLCGAGAGATSLAVDATLWSSHGMLPATPHVLVLPSNFRYFVKQVNGCVVVNPERLTKGISGGTFARLLVSCGDKLDIAAQIVRI</sequence>
<keyword evidence="12" id="KW-1185">Reference proteome</keyword>
<accession>A0A5E4R6Q0</accession>
<dbReference type="Pfam" id="PF04042">
    <property type="entry name" value="DNA_pol_E_B"/>
    <property type="match status" value="1"/>
</dbReference>
<dbReference type="GO" id="GO:0003677">
    <property type="term" value="F:DNA binding"/>
    <property type="evidence" value="ECO:0007669"/>
    <property type="project" value="InterPro"/>
</dbReference>
<name>A0A5E4R6Q0_9NEOP</name>
<feature type="domain" description="DNA polymerase alpha subunit B N-terminal" evidence="9">
    <location>
        <begin position="7"/>
        <end position="72"/>
    </location>
</feature>
<dbReference type="PANTHER" id="PTHR23061">
    <property type="entry name" value="DNA POLYMERASE 2 ALPHA 70 KDA SUBUNIT"/>
    <property type="match status" value="1"/>
</dbReference>
<organism evidence="11 12">
    <name type="scientific">Leptidea sinapis</name>
    <dbReference type="NCBI Taxonomy" id="189913"/>
    <lineage>
        <taxon>Eukaryota</taxon>
        <taxon>Metazoa</taxon>
        <taxon>Ecdysozoa</taxon>
        <taxon>Arthropoda</taxon>
        <taxon>Hexapoda</taxon>
        <taxon>Insecta</taxon>
        <taxon>Pterygota</taxon>
        <taxon>Neoptera</taxon>
        <taxon>Endopterygota</taxon>
        <taxon>Lepidoptera</taxon>
        <taxon>Glossata</taxon>
        <taxon>Ditrysia</taxon>
        <taxon>Papilionoidea</taxon>
        <taxon>Pieridae</taxon>
        <taxon>Dismorphiinae</taxon>
        <taxon>Leptidea</taxon>
    </lineage>
</organism>
<evidence type="ECO:0000256" key="3">
    <source>
        <dbReference type="ARBA" id="ARBA00018596"/>
    </source>
</evidence>
<evidence type="ECO:0000256" key="2">
    <source>
        <dbReference type="ARBA" id="ARBA00007299"/>
    </source>
</evidence>
<evidence type="ECO:0000313" key="12">
    <source>
        <dbReference type="Proteomes" id="UP000324832"/>
    </source>
</evidence>
<dbReference type="Pfam" id="PF22062">
    <property type="entry name" value="OB_DPOA2"/>
    <property type="match status" value="1"/>
</dbReference>
<dbReference type="InterPro" id="IPR007185">
    <property type="entry name" value="DNA_pol_a/d/e_bsu"/>
</dbReference>
<dbReference type="PIRSF" id="PIRSF018300">
    <property type="entry name" value="DNA_pol_alph_2"/>
    <property type="match status" value="1"/>
</dbReference>
<dbReference type="InterPro" id="IPR016722">
    <property type="entry name" value="DNA_pol_alpha_bsu"/>
</dbReference>
<feature type="domain" description="DNA polymerase alpha/delta/epsilon subunit B" evidence="8">
    <location>
        <begin position="333"/>
        <end position="538"/>
    </location>
</feature>
<evidence type="ECO:0000259" key="10">
    <source>
        <dbReference type="Pfam" id="PF22062"/>
    </source>
</evidence>
<gene>
    <name evidence="11" type="ORF">LSINAPIS_LOCUS15471</name>
</gene>
<proteinExistence type="inferred from homology"/>
<evidence type="ECO:0000259" key="9">
    <source>
        <dbReference type="Pfam" id="PF08418"/>
    </source>
</evidence>
<evidence type="ECO:0000256" key="7">
    <source>
        <dbReference type="SAM" id="MobiDB-lite"/>
    </source>
</evidence>
<comment type="similarity">
    <text evidence="2 6">Belongs to the DNA polymerase alpha subunit B family.</text>
</comment>
<dbReference type="AlphaFoldDB" id="A0A5E4R6Q0"/>
<keyword evidence="5 6" id="KW-0539">Nucleus</keyword>
<dbReference type="PANTHER" id="PTHR23061:SF12">
    <property type="entry name" value="DNA POLYMERASE ALPHA SUBUNIT B"/>
    <property type="match status" value="1"/>
</dbReference>
<dbReference type="Pfam" id="PF08418">
    <property type="entry name" value="Pol_alpha_B_N"/>
    <property type="match status" value="1"/>
</dbReference>
<dbReference type="GO" id="GO:0005658">
    <property type="term" value="C:alpha DNA polymerase:primase complex"/>
    <property type="evidence" value="ECO:0007669"/>
    <property type="project" value="TreeGrafter"/>
</dbReference>
<evidence type="ECO:0000313" key="11">
    <source>
        <dbReference type="EMBL" id="VVD06040.1"/>
    </source>
</evidence>
<dbReference type="InterPro" id="IPR054300">
    <property type="entry name" value="OB_DPOA2"/>
</dbReference>
<dbReference type="Proteomes" id="UP000324832">
    <property type="component" value="Unassembled WGS sequence"/>
</dbReference>
<feature type="region of interest" description="Disordered" evidence="7">
    <location>
        <begin position="130"/>
        <end position="153"/>
    </location>
</feature>
<keyword evidence="4 6" id="KW-0235">DNA replication</keyword>
<dbReference type="Gene3D" id="1.10.8.530">
    <property type="entry name" value="DNA polymerase alpha-primase, subunit B, N-terminal domain"/>
    <property type="match status" value="1"/>
</dbReference>
<evidence type="ECO:0000256" key="6">
    <source>
        <dbReference type="PIRNR" id="PIRNR018300"/>
    </source>
</evidence>
<evidence type="ECO:0000256" key="1">
    <source>
        <dbReference type="ARBA" id="ARBA00004123"/>
    </source>
</evidence>
<reference evidence="11 12" key="1">
    <citation type="submission" date="2017-07" db="EMBL/GenBank/DDBJ databases">
        <authorList>
            <person name="Talla V."/>
            <person name="Backstrom N."/>
        </authorList>
    </citation>
    <scope>NUCLEOTIDE SEQUENCE [LARGE SCALE GENOMIC DNA]</scope>
</reference>
<dbReference type="Gene3D" id="3.60.21.60">
    <property type="match status" value="2"/>
</dbReference>
<evidence type="ECO:0000256" key="4">
    <source>
        <dbReference type="ARBA" id="ARBA00022705"/>
    </source>
</evidence>
<evidence type="ECO:0000256" key="5">
    <source>
        <dbReference type="ARBA" id="ARBA00023242"/>
    </source>
</evidence>
<comment type="function">
    <text evidence="6">Accessory subunit of the DNA polymerase alpha complex (also known as the alpha DNA polymerase-primase complex) which plays an essential role in the initiation of DNA synthesis.</text>
</comment>